<gene>
    <name evidence="1" type="ORF">DS2_15554</name>
</gene>
<proteinExistence type="predicted"/>
<dbReference type="eggNOG" id="ENOG50321XP">
    <property type="taxonomic scope" value="Bacteria"/>
</dbReference>
<organism evidence="1 2">
    <name type="scientific">Catenovulum agarivorans DS-2</name>
    <dbReference type="NCBI Taxonomy" id="1328313"/>
    <lineage>
        <taxon>Bacteria</taxon>
        <taxon>Pseudomonadati</taxon>
        <taxon>Pseudomonadota</taxon>
        <taxon>Gammaproteobacteria</taxon>
        <taxon>Alteromonadales</taxon>
        <taxon>Alteromonadaceae</taxon>
        <taxon>Catenovulum</taxon>
    </lineage>
</organism>
<keyword evidence="2" id="KW-1185">Reference proteome</keyword>
<evidence type="ECO:0000313" key="2">
    <source>
        <dbReference type="Proteomes" id="UP000019276"/>
    </source>
</evidence>
<dbReference type="AlphaFoldDB" id="W7QIQ8"/>
<sequence length="182" mass="20351">MNMIFVDAENIGLKELSKIEATIIDKVFVFTKSDSIAQFCEQNLYHCLSDYPSGANQADFYIIAYLSRILATLDRKKLASVKLKLYSNDLNLIAAFKFQCNLLGGTCDIIKTKNNTVVPIAAKTVSPSEQIYAQLHSPQALNQELQAKLGLSKSAFTRAVNELAKANKICRSPESKKKWVRR</sequence>
<dbReference type="OrthoDB" id="6199377at2"/>
<evidence type="ECO:0000313" key="1">
    <source>
        <dbReference type="EMBL" id="EWH08817.1"/>
    </source>
</evidence>
<evidence type="ECO:0008006" key="3">
    <source>
        <dbReference type="Google" id="ProtNLM"/>
    </source>
</evidence>
<reference evidence="1 2" key="1">
    <citation type="journal article" date="2014" name="Genome Announc.">
        <title>Draft Genome Sequence of the Agar-Degrading Bacterium Catenovulum sp. Strain DS-2, Isolated from Intestines of Haliotis diversicolor.</title>
        <authorList>
            <person name="Shan D."/>
            <person name="Li X."/>
            <person name="Gu Z."/>
            <person name="Wei G."/>
            <person name="Gao Z."/>
            <person name="Shao Z."/>
        </authorList>
    </citation>
    <scope>NUCLEOTIDE SEQUENCE [LARGE SCALE GENOMIC DNA]</scope>
    <source>
        <strain evidence="1 2">DS-2</strain>
    </source>
</reference>
<accession>W7QIQ8</accession>
<comment type="caution">
    <text evidence="1">The sequence shown here is derived from an EMBL/GenBank/DDBJ whole genome shotgun (WGS) entry which is preliminary data.</text>
</comment>
<dbReference type="Proteomes" id="UP000019276">
    <property type="component" value="Unassembled WGS sequence"/>
</dbReference>
<name>W7QIQ8_9ALTE</name>
<dbReference type="EMBL" id="ARZY01000036">
    <property type="protein sequence ID" value="EWH08817.1"/>
    <property type="molecule type" value="Genomic_DNA"/>
</dbReference>
<protein>
    <recommendedName>
        <fullName evidence="3">PIN-like domain-containing protein</fullName>
    </recommendedName>
</protein>
<dbReference type="RefSeq" id="WP_035015769.1">
    <property type="nucleotide sequence ID" value="NZ_ARZY01000036.1"/>
</dbReference>